<dbReference type="RefSeq" id="XP_028882633.1">
    <property type="nucleotide sequence ID" value="XM_029026077.1"/>
</dbReference>
<dbReference type="GO" id="GO:0003729">
    <property type="term" value="F:mRNA binding"/>
    <property type="evidence" value="ECO:0007669"/>
    <property type="project" value="TreeGrafter"/>
</dbReference>
<dbReference type="GO" id="GO:0005737">
    <property type="term" value="C:cytoplasm"/>
    <property type="evidence" value="ECO:0007669"/>
    <property type="project" value="TreeGrafter"/>
</dbReference>
<organism evidence="4 5">
    <name type="scientific">Trypanosoma theileri</name>
    <dbReference type="NCBI Taxonomy" id="67003"/>
    <lineage>
        <taxon>Eukaryota</taxon>
        <taxon>Discoba</taxon>
        <taxon>Euglenozoa</taxon>
        <taxon>Kinetoplastea</taxon>
        <taxon>Metakinetoplastina</taxon>
        <taxon>Trypanosomatida</taxon>
        <taxon>Trypanosomatidae</taxon>
        <taxon>Trypanosoma</taxon>
    </lineage>
</organism>
<feature type="region of interest" description="Disordered" evidence="2">
    <location>
        <begin position="129"/>
        <end position="153"/>
    </location>
</feature>
<keyword evidence="1" id="KW-0677">Repeat</keyword>
<feature type="region of interest" description="Disordered" evidence="2">
    <location>
        <begin position="1"/>
        <end position="36"/>
    </location>
</feature>
<dbReference type="SMART" id="SM00025">
    <property type="entry name" value="Pumilio"/>
    <property type="match status" value="7"/>
</dbReference>
<dbReference type="InterPro" id="IPR033133">
    <property type="entry name" value="PUM-HD"/>
</dbReference>
<gene>
    <name evidence="4" type="ORF">TM35_000162050</name>
</gene>
<dbReference type="PANTHER" id="PTHR12537:SF122">
    <property type="entry name" value="RNA-BINDING PROTEIN, PUTATIVE-RELATED"/>
    <property type="match status" value="1"/>
</dbReference>
<evidence type="ECO:0000256" key="1">
    <source>
        <dbReference type="ARBA" id="ARBA00022737"/>
    </source>
</evidence>
<dbReference type="GO" id="GO:0010608">
    <property type="term" value="P:post-transcriptional regulation of gene expression"/>
    <property type="evidence" value="ECO:0007669"/>
    <property type="project" value="TreeGrafter"/>
</dbReference>
<comment type="caution">
    <text evidence="4">The sequence shown here is derived from an EMBL/GenBank/DDBJ whole genome shotgun (WGS) entry which is preliminary data.</text>
</comment>
<keyword evidence="5" id="KW-1185">Reference proteome</keyword>
<dbReference type="Proteomes" id="UP000192257">
    <property type="component" value="Unassembled WGS sequence"/>
</dbReference>
<dbReference type="SUPFAM" id="SSF48371">
    <property type="entry name" value="ARM repeat"/>
    <property type="match status" value="2"/>
</dbReference>
<dbReference type="OrthoDB" id="278568at2759"/>
<feature type="compositionally biased region" description="Basic and acidic residues" evidence="2">
    <location>
        <begin position="1"/>
        <end position="26"/>
    </location>
</feature>
<dbReference type="VEuPathDB" id="TriTrypDB:TM35_000162050"/>
<reference evidence="4 5" key="1">
    <citation type="submission" date="2017-03" db="EMBL/GenBank/DDBJ databases">
        <title>An alternative strategy for trypanosome survival in the mammalian bloodstream revealed through genome and transcriptome analysis of the ubiquitous bovine parasite Trypanosoma (Megatrypanum) theileri.</title>
        <authorList>
            <person name="Kelly S."/>
            <person name="Ivens A."/>
            <person name="Mott A."/>
            <person name="O'Neill E."/>
            <person name="Emms D."/>
            <person name="Macleod O."/>
            <person name="Voorheis P."/>
            <person name="Matthews J."/>
            <person name="Matthews K."/>
            <person name="Carrington M."/>
        </authorList>
    </citation>
    <scope>NUCLEOTIDE SEQUENCE [LARGE SCALE GENOMIC DNA]</scope>
    <source>
        <strain evidence="4">Edinburgh</strain>
    </source>
</reference>
<evidence type="ECO:0000313" key="5">
    <source>
        <dbReference type="Proteomes" id="UP000192257"/>
    </source>
</evidence>
<dbReference type="PANTHER" id="PTHR12537">
    <property type="entry name" value="RNA BINDING PROTEIN PUMILIO-RELATED"/>
    <property type="match status" value="1"/>
</dbReference>
<evidence type="ECO:0000259" key="3">
    <source>
        <dbReference type="PROSITE" id="PS50303"/>
    </source>
</evidence>
<dbReference type="GeneID" id="39985857"/>
<feature type="compositionally biased region" description="Basic and acidic residues" evidence="2">
    <location>
        <begin position="94"/>
        <end position="109"/>
    </location>
</feature>
<dbReference type="EMBL" id="NBCO01000016">
    <property type="protein sequence ID" value="ORC88567.1"/>
    <property type="molecule type" value="Genomic_DNA"/>
</dbReference>
<feature type="domain" description="PUM-HD" evidence="3">
    <location>
        <begin position="299"/>
        <end position="692"/>
    </location>
</feature>
<feature type="compositionally biased region" description="Low complexity" evidence="2">
    <location>
        <begin position="138"/>
        <end position="150"/>
    </location>
</feature>
<dbReference type="PROSITE" id="PS50303">
    <property type="entry name" value="PUM_HD"/>
    <property type="match status" value="1"/>
</dbReference>
<evidence type="ECO:0000313" key="4">
    <source>
        <dbReference type="EMBL" id="ORC88567.1"/>
    </source>
</evidence>
<dbReference type="Pfam" id="PF00806">
    <property type="entry name" value="PUF"/>
    <property type="match status" value="4"/>
</dbReference>
<evidence type="ECO:0000256" key="2">
    <source>
        <dbReference type="SAM" id="MobiDB-lite"/>
    </source>
</evidence>
<feature type="region of interest" description="Disordered" evidence="2">
    <location>
        <begin position="89"/>
        <end position="109"/>
    </location>
</feature>
<dbReference type="InterPro" id="IPR016024">
    <property type="entry name" value="ARM-type_fold"/>
</dbReference>
<name>A0A1X0NV47_9TRYP</name>
<protein>
    <submittedName>
        <fullName evidence="4">Pumilio-repeat, RNA-binding protein</fullName>
    </submittedName>
</protein>
<accession>A0A1X0NV47</accession>
<sequence>MGKKATFERAHQRQLRHTREQRDRKTAAVRATRRGEDSTVRLIQRTTPTRAIVSDEKKIMLVEQFAQACRLPATCEDLCTLLRQAGGEETQDVDVSRKRPRENSEKDESVLSSIVDAFLQLENQAVTTADEGNDNNNDDNNNNNNNNNNNGEEPVSLLEDVIQNECGGRVVCALISAVDTCKYEKKFSVLDAVTKLFEENETLYGHFVACKVMSSLVQHGDRSIQKRILQVLRHHAVTAEQLQGQLRNRHSSVTIQHLLEHFPTETAAWIGDTLGITKCDGKTNKEKEEEKQEELISLILDPVASPVVRAFFLRSNSRLSFMKSIDISKLLESKRGCKFLQEALLSSELQKWSSDEAIEVLDVVMPLCEDKIVEMCTSSDANFVVQAIFELISHTGETVANERFKRLLHLLGPHLTSLMTHHIGVHVVVHLIVKTITLTTKSIVEEIATTLITRNNVVDMLRDSNGSLVVRKLLPLCKVKNSKIGQLLTITFEKDMTSLIYDSIGNLTAQEYIKVCGAEELARKLIKNDELLTMSQHPYASHVIGCLFDHVGASTHTSLCNALRPHVVNLSTHLNGRFVVEKVIHTNRDICDLLLREFTALACEKGTQHVLCTLVANLDQRGRQKVISTVISGLYNLATQQCSSVVLQKLMQTDTSVLQAVKEELSRKPHLRNNLAQNFFGKFVVQISEGSGN</sequence>
<dbReference type="Gene3D" id="1.25.10.10">
    <property type="entry name" value="Leucine-rich Repeat Variant"/>
    <property type="match status" value="3"/>
</dbReference>
<proteinExistence type="predicted"/>
<dbReference type="STRING" id="67003.A0A1X0NV47"/>
<dbReference type="AlphaFoldDB" id="A0A1X0NV47"/>
<dbReference type="InterPro" id="IPR011989">
    <property type="entry name" value="ARM-like"/>
</dbReference>
<dbReference type="InterPro" id="IPR001313">
    <property type="entry name" value="Pumilio_RNA-bd_rpt"/>
</dbReference>